<evidence type="ECO:0000259" key="1">
    <source>
        <dbReference type="Pfam" id="PF19313"/>
    </source>
</evidence>
<accession>A0A7W7V7L0</accession>
<dbReference type="RefSeq" id="WP_183947198.1">
    <property type="nucleotide sequence ID" value="NZ_JACHHX010000002.1"/>
</dbReference>
<dbReference type="Pfam" id="PF19313">
    <property type="entry name" value="DUF5916"/>
    <property type="match status" value="1"/>
</dbReference>
<evidence type="ECO:0000313" key="2">
    <source>
        <dbReference type="EMBL" id="MBB5014627.1"/>
    </source>
</evidence>
<keyword evidence="3" id="KW-1185">Reference proteome</keyword>
<protein>
    <recommendedName>
        <fullName evidence="1">DUF5916 domain-containing protein</fullName>
    </recommendedName>
</protein>
<dbReference type="EMBL" id="JACHHX010000002">
    <property type="protein sequence ID" value="MBB5014627.1"/>
    <property type="molecule type" value="Genomic_DNA"/>
</dbReference>
<feature type="domain" description="DUF5916" evidence="1">
    <location>
        <begin position="219"/>
        <end position="315"/>
    </location>
</feature>
<reference evidence="2 3" key="1">
    <citation type="submission" date="2020-08" db="EMBL/GenBank/DDBJ databases">
        <title>Genomic Encyclopedia of Type Strains, Phase IV (KMG-IV): sequencing the most valuable type-strain genomes for metagenomic binning, comparative biology and taxonomic classification.</title>
        <authorList>
            <person name="Goeker M."/>
        </authorList>
    </citation>
    <scope>NUCLEOTIDE SEQUENCE [LARGE SCALE GENOMIC DNA]</scope>
    <source>
        <strain evidence="2 3">DSM 25897</strain>
    </source>
</reference>
<dbReference type="Proteomes" id="UP000519004">
    <property type="component" value="Unassembled WGS sequence"/>
</dbReference>
<gene>
    <name evidence="2" type="ORF">HNQ58_000501</name>
</gene>
<comment type="caution">
    <text evidence="2">The sequence shown here is derived from an EMBL/GenBank/DDBJ whole genome shotgun (WGS) entry which is preliminary data.</text>
</comment>
<dbReference type="InterPro" id="IPR045670">
    <property type="entry name" value="DUF5916"/>
</dbReference>
<proteinExistence type="predicted"/>
<evidence type="ECO:0000313" key="3">
    <source>
        <dbReference type="Proteomes" id="UP000519004"/>
    </source>
</evidence>
<organism evidence="2 3">
    <name type="scientific">Rehaibacterium terrae</name>
    <dbReference type="NCBI Taxonomy" id="1341696"/>
    <lineage>
        <taxon>Bacteria</taxon>
        <taxon>Pseudomonadati</taxon>
        <taxon>Pseudomonadota</taxon>
        <taxon>Gammaproteobacteria</taxon>
        <taxon>Lysobacterales</taxon>
        <taxon>Lysobacteraceae</taxon>
        <taxon>Rehaibacterium</taxon>
    </lineage>
</organism>
<sequence>MRPFLSALALVLASTAPTVQSIEIDGRLDPEEWAGARHIREFVQVQPLTGAPATLATEAWVLATPKGLAVAFRNAQPVEVPRTRQRTRRDQDAQVDRVNLMVDFEGDGRTGYNFMVTITGGIADAVITSERNFNKDWDGDWRYAVAEDEDGWSAEFLIPWHIAPQGRAQDGRRSLGLYLDRVVGSTGERVAWPGVSFNQPRFLSDFVRIEVPDHHQALLAVTPYVSATHDRVRGDTGRSAGADLFWKVNGQFQLAATLNPDFGQVESDSLVVNFSAVESFFGDKRPFFTENQGLFEVPFGVSNSRLLYTRRIGGPADDGRGAGDVRAAVKLNGSLGDTRYGLLAASEGDAAGREFYALRATRDFAAQGLGGMVTHVDRPFLDRQATVYSVDHRWTPNGSVIVRSQAVASSVRQAGARSEGSGFQVRADQDFGNGWRHQLYFLHLGDDLQLNDIGYLDRNDFNYLRYEVARRRTDLPAGSRFASHEWRGALSQRRNDHGMHIADAFAINRISQRRDGGSEFIDIAGWSAGKDDLILRGNGVVRVPEKLWFFHERSAPRRGHWSWYGNLRGNAEGLEGAKGMGLRVFVQPTLHLRDDLSLAVGLQLHHQPDWLLWRGGNRLGSFRADSANLAGNLQWQVGDRQELRVKLETIAIDARLRQAWRVDADGTPVRVNEPIPDFAVRNLGFQVRYRYELAPLSDLYVVYARGGFVLDDDGQSVGRLLGEAFSLRDEEQFLVKLSYRFTI</sequence>
<name>A0A7W7V7L0_9GAMM</name>
<dbReference type="SUPFAM" id="SSF49344">
    <property type="entry name" value="CBD9-like"/>
    <property type="match status" value="1"/>
</dbReference>
<dbReference type="AlphaFoldDB" id="A0A7W7V7L0"/>
<dbReference type="Gene3D" id="2.60.40.1190">
    <property type="match status" value="1"/>
</dbReference>